<feature type="compositionally biased region" description="Low complexity" evidence="2">
    <location>
        <begin position="247"/>
        <end position="258"/>
    </location>
</feature>
<feature type="compositionally biased region" description="Polar residues" evidence="2">
    <location>
        <begin position="284"/>
        <end position="296"/>
    </location>
</feature>
<feature type="compositionally biased region" description="Low complexity" evidence="2">
    <location>
        <begin position="441"/>
        <end position="456"/>
    </location>
</feature>
<dbReference type="GO" id="GO:0046785">
    <property type="term" value="P:microtubule polymerization"/>
    <property type="evidence" value="ECO:0007669"/>
    <property type="project" value="InterPro"/>
</dbReference>
<feature type="compositionally biased region" description="Basic and acidic residues" evidence="2">
    <location>
        <begin position="157"/>
        <end position="177"/>
    </location>
</feature>
<dbReference type="PANTHER" id="PTHR12932">
    <property type="entry name" value="P25 ALPHA-RELATED"/>
    <property type="match status" value="1"/>
</dbReference>
<evidence type="ECO:0000313" key="3">
    <source>
        <dbReference type="EMBL" id="CAE0265339.1"/>
    </source>
</evidence>
<feature type="compositionally biased region" description="Basic and acidic residues" evidence="2">
    <location>
        <begin position="271"/>
        <end position="280"/>
    </location>
</feature>
<dbReference type="AlphaFoldDB" id="A0A7S3LV16"/>
<proteinExistence type="inferred from homology"/>
<feature type="region of interest" description="Disordered" evidence="2">
    <location>
        <begin position="691"/>
        <end position="724"/>
    </location>
</feature>
<dbReference type="Gene3D" id="1.10.238.10">
    <property type="entry name" value="EF-hand"/>
    <property type="match status" value="1"/>
</dbReference>
<feature type="region of interest" description="Disordered" evidence="2">
    <location>
        <begin position="637"/>
        <end position="662"/>
    </location>
</feature>
<evidence type="ECO:0000256" key="1">
    <source>
        <dbReference type="ARBA" id="ARBA00010994"/>
    </source>
</evidence>
<gene>
    <name evidence="3" type="ORF">PBIL07802_LOCUS27675</name>
</gene>
<evidence type="ECO:0008006" key="4">
    <source>
        <dbReference type="Google" id="ProtNLM"/>
    </source>
</evidence>
<protein>
    <recommendedName>
        <fullName evidence="4">Calmodulin</fullName>
    </recommendedName>
</protein>
<name>A0A7S3LV16_9EUKA</name>
<feature type="region of interest" description="Disordered" evidence="2">
    <location>
        <begin position="153"/>
        <end position="300"/>
    </location>
</feature>
<dbReference type="PANTHER" id="PTHR12932:SF9">
    <property type="entry name" value="TUBULIN POLYMERIZATION-PROMOTING PROTEIN HOMOLOG"/>
    <property type="match status" value="1"/>
</dbReference>
<feature type="region of interest" description="Disordered" evidence="2">
    <location>
        <begin position="409"/>
        <end position="470"/>
    </location>
</feature>
<feature type="region of interest" description="Disordered" evidence="2">
    <location>
        <begin position="43"/>
        <end position="119"/>
    </location>
</feature>
<comment type="similarity">
    <text evidence="1">Belongs to the TPPP family.</text>
</comment>
<dbReference type="GO" id="GO:0015631">
    <property type="term" value="F:tubulin binding"/>
    <property type="evidence" value="ECO:0007669"/>
    <property type="project" value="InterPro"/>
</dbReference>
<dbReference type="InterPro" id="IPR011992">
    <property type="entry name" value="EF-hand-dom_pair"/>
</dbReference>
<sequence>MESKQGSQELRLCESELLECVAEIKAKRDRLLDELYATHVRIGEEEEEKRSKRSYIGSPSSSRLDASPVISDIEKNSRPTGGDVYRKVEGETGNVSSIGGEQGASNQVPVGGIGEASKEGQATDAAVVLATTPPFSPQAVTRSTDIEVGSDFVDAEGSVRKSENSREVADAAKKEEEKDREEEEGGAEDMHPHSDMNDGEGGSILELADRLSVTTVEEGESVEGGAKQENKTSGRQNAMVDVAAVVGSGMSGRSTMSTIAGEESGESAPALEEKTLHESAAKPSISQPSLSQSAGQSKLYAAAEADVRVVEQKAQKLAPIPLSSSSQRGSMNTQTGEGRTVGHVSIPGSSYSRSDDESVSRRPGRQGEHSTTESPSISSSMASSLSPEALAASKKYGFRVTASAVESYMGNSSPASARPTPPRLGSGSSPGHANSFTMRNSVSSPSSARPALARSSTIGGNSGMSEAAAEARRKAAAEKAFFEEDPVMRQLKSVFEGFAMFGIRNRGKKDVKDLKAAQVQGVVTMDNVKFAKFSRDTKLVGRFLSPTDVDLIFMRVKKKGDRKITFRQFCNALRLIADKHRITFDELASRLVEGKVEARPTLNVKEVPTIREQEDITPDDIDSRTLKKYRSFRQKEDPFDDEYFPSPSAASGGGHPVILGGSVYEGSDTHSIVSGTSASGSAGLHQWYDHSAHHEEKGGRLSPTSSSILASPPSSTFGGSGYEGKVEDVLGRRERERRTSVFNRLTDPSTFTGMHYHRHADKGGK</sequence>
<feature type="compositionally biased region" description="Basic and acidic residues" evidence="2">
    <location>
        <begin position="353"/>
        <end position="371"/>
    </location>
</feature>
<feature type="compositionally biased region" description="Polar residues" evidence="2">
    <location>
        <begin position="93"/>
        <end position="108"/>
    </location>
</feature>
<feature type="compositionally biased region" description="Acidic residues" evidence="2">
    <location>
        <begin position="178"/>
        <end position="187"/>
    </location>
</feature>
<evidence type="ECO:0000256" key="2">
    <source>
        <dbReference type="SAM" id="MobiDB-lite"/>
    </source>
</evidence>
<reference evidence="3" key="1">
    <citation type="submission" date="2021-01" db="EMBL/GenBank/DDBJ databases">
        <authorList>
            <person name="Corre E."/>
            <person name="Pelletier E."/>
            <person name="Niang G."/>
            <person name="Scheremetjew M."/>
            <person name="Finn R."/>
            <person name="Kale V."/>
            <person name="Holt S."/>
            <person name="Cochrane G."/>
            <person name="Meng A."/>
            <person name="Brown T."/>
            <person name="Cohen L."/>
        </authorList>
    </citation>
    <scope>NUCLEOTIDE SEQUENCE</scope>
    <source>
        <strain evidence="3">NIES-2562</strain>
    </source>
</reference>
<dbReference type="SUPFAM" id="SSF47473">
    <property type="entry name" value="EF-hand"/>
    <property type="match status" value="1"/>
</dbReference>
<dbReference type="EMBL" id="HBIB01042206">
    <property type="protein sequence ID" value="CAE0265339.1"/>
    <property type="molecule type" value="Transcribed_RNA"/>
</dbReference>
<feature type="compositionally biased region" description="Polar residues" evidence="2">
    <location>
        <begin position="322"/>
        <end position="337"/>
    </location>
</feature>
<feature type="region of interest" description="Disordered" evidence="2">
    <location>
        <begin position="317"/>
        <end position="386"/>
    </location>
</feature>
<feature type="compositionally biased region" description="Polar residues" evidence="2">
    <location>
        <begin position="426"/>
        <end position="440"/>
    </location>
</feature>
<feature type="compositionally biased region" description="Low complexity" evidence="2">
    <location>
        <begin position="372"/>
        <end position="386"/>
    </location>
</feature>
<organism evidence="3">
    <name type="scientific">Palpitomonas bilix</name>
    <dbReference type="NCBI Taxonomy" id="652834"/>
    <lineage>
        <taxon>Eukaryota</taxon>
        <taxon>Eukaryota incertae sedis</taxon>
    </lineage>
</organism>
<dbReference type="GO" id="GO:0032273">
    <property type="term" value="P:positive regulation of protein polymerization"/>
    <property type="evidence" value="ECO:0007669"/>
    <property type="project" value="TreeGrafter"/>
</dbReference>
<dbReference type="GO" id="GO:0005874">
    <property type="term" value="C:microtubule"/>
    <property type="evidence" value="ECO:0007669"/>
    <property type="project" value="TreeGrafter"/>
</dbReference>
<dbReference type="Pfam" id="PF05517">
    <property type="entry name" value="p25-alpha"/>
    <property type="match status" value="1"/>
</dbReference>
<feature type="compositionally biased region" description="Low complexity" evidence="2">
    <location>
        <begin position="701"/>
        <end position="716"/>
    </location>
</feature>
<dbReference type="GO" id="GO:0001578">
    <property type="term" value="P:microtubule bundle formation"/>
    <property type="evidence" value="ECO:0007669"/>
    <property type="project" value="TreeGrafter"/>
</dbReference>
<accession>A0A7S3LV16</accession>
<dbReference type="InterPro" id="IPR008907">
    <property type="entry name" value="TPP/p25"/>
</dbReference>